<dbReference type="AlphaFoldDB" id="A0A2K6WL54"/>
<feature type="transmembrane region" description="Helical" evidence="1">
    <location>
        <begin position="98"/>
        <end position="121"/>
    </location>
</feature>
<proteinExistence type="predicted"/>
<protein>
    <recommendedName>
        <fullName evidence="4">G-protein coupled receptors family 3 profile domain-containing protein</fullName>
    </recommendedName>
</protein>
<sequence length="139" mass="15484">MAFVAVTLIISRYVWMDNAKLIVVFSFMLIVLIVQILNLICETFKCLRIRIAPIVTIVFHGISIVFSLVALIILIIVITKQENPETLCGPFKYSEVLIAAACYTLGSMLLPGALILIILFCQPSADFLPSLEKPFQHIS</sequence>
<feature type="transmembrane region" description="Helical" evidence="1">
    <location>
        <begin position="21"/>
        <end position="40"/>
    </location>
</feature>
<dbReference type="EMBL" id="CMVM020000273">
    <property type="status" value="NOT_ANNOTATED_CDS"/>
    <property type="molecule type" value="Genomic_DNA"/>
</dbReference>
<organism evidence="2 3">
    <name type="scientific">Onchocerca volvulus</name>
    <dbReference type="NCBI Taxonomy" id="6282"/>
    <lineage>
        <taxon>Eukaryota</taxon>
        <taxon>Metazoa</taxon>
        <taxon>Ecdysozoa</taxon>
        <taxon>Nematoda</taxon>
        <taxon>Chromadorea</taxon>
        <taxon>Rhabditida</taxon>
        <taxon>Spirurina</taxon>
        <taxon>Spiruromorpha</taxon>
        <taxon>Filarioidea</taxon>
        <taxon>Onchocercidae</taxon>
        <taxon>Onchocerca</taxon>
    </lineage>
</organism>
<dbReference type="Proteomes" id="UP000024404">
    <property type="component" value="Unassembled WGS sequence"/>
</dbReference>
<evidence type="ECO:0008006" key="4">
    <source>
        <dbReference type="Google" id="ProtNLM"/>
    </source>
</evidence>
<evidence type="ECO:0000313" key="2">
    <source>
        <dbReference type="EnsemblMetazoa" id="OVOC9441.2"/>
    </source>
</evidence>
<keyword evidence="1" id="KW-1133">Transmembrane helix</keyword>
<feature type="transmembrane region" description="Helical" evidence="1">
    <location>
        <begin position="52"/>
        <end position="78"/>
    </location>
</feature>
<evidence type="ECO:0000256" key="1">
    <source>
        <dbReference type="SAM" id="Phobius"/>
    </source>
</evidence>
<dbReference type="EnsemblMetazoa" id="OVOC9441.2">
    <property type="protein sequence ID" value="OVOC9441.2"/>
    <property type="gene ID" value="WBGene00246250"/>
</dbReference>
<keyword evidence="3" id="KW-1185">Reference proteome</keyword>
<dbReference type="EnsemblMetazoa" id="OVOC9441.1">
    <property type="protein sequence ID" value="OVOC9441.1"/>
    <property type="gene ID" value="WBGene00246250"/>
</dbReference>
<accession>A0A2K6WL54</accession>
<dbReference type="OMA" id="AAACYTL"/>
<reference evidence="2" key="2">
    <citation type="submission" date="2018-02" db="UniProtKB">
        <authorList>
            <consortium name="EnsemblMetazoa"/>
        </authorList>
    </citation>
    <scope>IDENTIFICATION</scope>
</reference>
<reference evidence="3" key="1">
    <citation type="submission" date="2013-10" db="EMBL/GenBank/DDBJ databases">
        <title>Genome sequencing of Onchocerca volvulus.</title>
        <authorList>
            <person name="Cotton J."/>
            <person name="Tsai J."/>
            <person name="Stanley E."/>
            <person name="Tracey A."/>
            <person name="Holroyd N."/>
            <person name="Lustigman S."/>
            <person name="Berriman M."/>
        </authorList>
    </citation>
    <scope>NUCLEOTIDE SEQUENCE</scope>
</reference>
<name>A0A2K6WL54_ONCVO</name>
<keyword evidence="1" id="KW-0472">Membrane</keyword>
<keyword evidence="1" id="KW-0812">Transmembrane</keyword>
<evidence type="ECO:0000313" key="3">
    <source>
        <dbReference type="Proteomes" id="UP000024404"/>
    </source>
</evidence>